<dbReference type="Pfam" id="PF17863">
    <property type="entry name" value="AAA_lid_2"/>
    <property type="match status" value="1"/>
</dbReference>
<dbReference type="InterPro" id="IPR050764">
    <property type="entry name" value="CbbQ/NirQ/NorQ/GpvN"/>
</dbReference>
<sequence>MTTAATTEVMTQEQAAWFAETFNRIVGNVAHAVLGKENVVRLVVTTLLSGGHLLLEDYPGTGKTQLARALGQTLQATSSRIQFTPDLLPSDVTGVSIFDPKAQTFEFHEGPIFANVVLADEINRASPKTQSALLEVMEEGRVTVDGAPHGVGKPFIVLATQNPIEQAGTYRLPEAQLDRFLMKTSIGYPDQAATVQILHGSAQRDRAGALEPVITGQAVSDMVTLADSVHVDPAVLEYVSTIVGETRRAPGVLVGVSVRGALGLIRAAKTWAAAHGRNYVVPDDIKGLAEPVLAHRFVLEAEAEFEGASAADALASVLSDVAPPTMRSGGR</sequence>
<feature type="domain" description="ATPase AAA-3" evidence="1">
    <location>
        <begin position="52"/>
        <end position="182"/>
    </location>
</feature>
<keyword evidence="4" id="KW-1185">Reference proteome</keyword>
<dbReference type="Gene3D" id="1.10.8.80">
    <property type="entry name" value="Magnesium chelatase subunit I, C-Terminal domain"/>
    <property type="match status" value="1"/>
</dbReference>
<dbReference type="Proteomes" id="UP001500622">
    <property type="component" value="Unassembled WGS sequence"/>
</dbReference>
<proteinExistence type="predicted"/>
<dbReference type="Pfam" id="PF07726">
    <property type="entry name" value="AAA_3"/>
    <property type="match status" value="1"/>
</dbReference>
<organism evidence="3 4">
    <name type="scientific">Georgenia halophila</name>
    <dbReference type="NCBI Taxonomy" id="620889"/>
    <lineage>
        <taxon>Bacteria</taxon>
        <taxon>Bacillati</taxon>
        <taxon>Actinomycetota</taxon>
        <taxon>Actinomycetes</taxon>
        <taxon>Micrococcales</taxon>
        <taxon>Bogoriellaceae</taxon>
        <taxon>Georgenia</taxon>
    </lineage>
</organism>
<dbReference type="InterPro" id="IPR041628">
    <property type="entry name" value="ChlI/MoxR_AAA_lid"/>
</dbReference>
<comment type="caution">
    <text evidence="3">The sequence shown here is derived from an EMBL/GenBank/DDBJ whole genome shotgun (WGS) entry which is preliminary data.</text>
</comment>
<dbReference type="EMBL" id="BAABGN010000013">
    <property type="protein sequence ID" value="GAA4432667.1"/>
    <property type="molecule type" value="Genomic_DNA"/>
</dbReference>
<dbReference type="InterPro" id="IPR011703">
    <property type="entry name" value="ATPase_AAA-3"/>
</dbReference>
<protein>
    <submittedName>
        <fullName evidence="3">MoxR family ATPase</fullName>
    </submittedName>
</protein>
<evidence type="ECO:0000313" key="3">
    <source>
        <dbReference type="EMBL" id="GAA4432667.1"/>
    </source>
</evidence>
<evidence type="ECO:0000259" key="2">
    <source>
        <dbReference type="Pfam" id="PF17863"/>
    </source>
</evidence>
<dbReference type="PIRSF" id="PIRSF002849">
    <property type="entry name" value="AAA_ATPase_chaperone_MoxR_prd"/>
    <property type="match status" value="1"/>
</dbReference>
<feature type="domain" description="ChlI/MoxR AAA lid" evidence="2">
    <location>
        <begin position="245"/>
        <end position="314"/>
    </location>
</feature>
<evidence type="ECO:0000313" key="4">
    <source>
        <dbReference type="Proteomes" id="UP001500622"/>
    </source>
</evidence>
<dbReference type="Gene3D" id="3.40.50.300">
    <property type="entry name" value="P-loop containing nucleotide triphosphate hydrolases"/>
    <property type="match status" value="1"/>
</dbReference>
<dbReference type="InterPro" id="IPR027417">
    <property type="entry name" value="P-loop_NTPase"/>
</dbReference>
<dbReference type="CDD" id="cd00009">
    <property type="entry name" value="AAA"/>
    <property type="match status" value="1"/>
</dbReference>
<evidence type="ECO:0000259" key="1">
    <source>
        <dbReference type="Pfam" id="PF07726"/>
    </source>
</evidence>
<gene>
    <name evidence="3" type="ORF">GCM10023169_38700</name>
</gene>
<accession>A0ABP8LPG8</accession>
<dbReference type="RefSeq" id="WP_345218597.1">
    <property type="nucleotide sequence ID" value="NZ_BAABGN010000013.1"/>
</dbReference>
<reference evidence="4" key="1">
    <citation type="journal article" date="2019" name="Int. J. Syst. Evol. Microbiol.">
        <title>The Global Catalogue of Microorganisms (GCM) 10K type strain sequencing project: providing services to taxonomists for standard genome sequencing and annotation.</title>
        <authorList>
            <consortium name="The Broad Institute Genomics Platform"/>
            <consortium name="The Broad Institute Genome Sequencing Center for Infectious Disease"/>
            <person name="Wu L."/>
            <person name="Ma J."/>
        </authorList>
    </citation>
    <scope>NUCLEOTIDE SEQUENCE [LARGE SCALE GENOMIC DNA]</scope>
    <source>
        <strain evidence="4">JCM 17810</strain>
    </source>
</reference>
<dbReference type="SUPFAM" id="SSF52540">
    <property type="entry name" value="P-loop containing nucleoside triphosphate hydrolases"/>
    <property type="match status" value="1"/>
</dbReference>
<dbReference type="PANTHER" id="PTHR42759:SF5">
    <property type="entry name" value="METHANOL DEHYDROGENASE REGULATOR"/>
    <property type="match status" value="1"/>
</dbReference>
<name>A0ABP8LPG8_9MICO</name>
<dbReference type="PANTHER" id="PTHR42759">
    <property type="entry name" value="MOXR FAMILY PROTEIN"/>
    <property type="match status" value="1"/>
</dbReference>